<accession>A0A0E0I3E5</accession>
<proteinExistence type="predicted"/>
<feature type="compositionally biased region" description="Pro residues" evidence="1">
    <location>
        <begin position="17"/>
        <end position="27"/>
    </location>
</feature>
<evidence type="ECO:0000256" key="1">
    <source>
        <dbReference type="SAM" id="MobiDB-lite"/>
    </source>
</evidence>
<reference evidence="2" key="2">
    <citation type="submission" date="2018-04" db="EMBL/GenBank/DDBJ databases">
        <title>OnivRS2 (Oryza nivara Reference Sequence Version 2).</title>
        <authorList>
            <person name="Zhang J."/>
            <person name="Kudrna D."/>
            <person name="Lee S."/>
            <person name="Talag J."/>
            <person name="Rajasekar S."/>
            <person name="Welchert J."/>
            <person name="Hsing Y.-I."/>
            <person name="Wing R.A."/>
        </authorList>
    </citation>
    <scope>NUCLEOTIDE SEQUENCE [LARGE SCALE GENOMIC DNA]</scope>
    <source>
        <strain evidence="2">SL10</strain>
    </source>
</reference>
<sequence length="102" mass="10945">MPAMHPICLSSSGASSPNPPPPPPPPSTLAGGISSSDSDSSPITSSRTSNCRAAQLRKPRSKQRLVLVELRLDLLLLLLLVSRKENGSWRCLVWNGLVFQTV</sequence>
<feature type="region of interest" description="Disordered" evidence="1">
    <location>
        <begin position="1"/>
        <end position="59"/>
    </location>
</feature>
<reference evidence="2" key="1">
    <citation type="submission" date="2015-04" db="UniProtKB">
        <authorList>
            <consortium name="EnsemblPlants"/>
        </authorList>
    </citation>
    <scope>IDENTIFICATION</scope>
    <source>
        <strain evidence="2">SL10</strain>
    </source>
</reference>
<evidence type="ECO:0000313" key="3">
    <source>
        <dbReference type="Proteomes" id="UP000006591"/>
    </source>
</evidence>
<feature type="compositionally biased region" description="Low complexity" evidence="1">
    <location>
        <begin position="33"/>
        <end position="49"/>
    </location>
</feature>
<organism evidence="2">
    <name type="scientific">Oryza nivara</name>
    <name type="common">Indian wild rice</name>
    <name type="synonym">Oryza sativa f. spontanea</name>
    <dbReference type="NCBI Taxonomy" id="4536"/>
    <lineage>
        <taxon>Eukaryota</taxon>
        <taxon>Viridiplantae</taxon>
        <taxon>Streptophyta</taxon>
        <taxon>Embryophyta</taxon>
        <taxon>Tracheophyta</taxon>
        <taxon>Spermatophyta</taxon>
        <taxon>Magnoliopsida</taxon>
        <taxon>Liliopsida</taxon>
        <taxon>Poales</taxon>
        <taxon>Poaceae</taxon>
        <taxon>BOP clade</taxon>
        <taxon>Oryzoideae</taxon>
        <taxon>Oryzeae</taxon>
        <taxon>Oryzinae</taxon>
        <taxon>Oryza</taxon>
    </lineage>
</organism>
<dbReference type="EnsemblPlants" id="ONIVA07G20060.1">
    <property type="protein sequence ID" value="ONIVA07G20060.1"/>
    <property type="gene ID" value="ONIVA07G20060"/>
</dbReference>
<dbReference type="Proteomes" id="UP000006591">
    <property type="component" value="Chromosome 7"/>
</dbReference>
<dbReference type="HOGENOM" id="CLU_2281991_0_0_1"/>
<dbReference type="Gramene" id="ONIVA07G20060.1">
    <property type="protein sequence ID" value="ONIVA07G20060.1"/>
    <property type="gene ID" value="ONIVA07G20060"/>
</dbReference>
<keyword evidence="3" id="KW-1185">Reference proteome</keyword>
<name>A0A0E0I3E5_ORYNI</name>
<protein>
    <submittedName>
        <fullName evidence="2">Uncharacterized protein</fullName>
    </submittedName>
</protein>
<evidence type="ECO:0000313" key="2">
    <source>
        <dbReference type="EnsemblPlants" id="ONIVA07G20060.1"/>
    </source>
</evidence>
<dbReference type="AlphaFoldDB" id="A0A0E0I3E5"/>